<accession>A0ABN4A0Z2</accession>
<proteinExistence type="predicted"/>
<protein>
    <submittedName>
        <fullName evidence="1">Siderophore (Surfactin) biosynthesis regulatory protein</fullName>
    </submittedName>
</protein>
<dbReference type="Proteomes" id="UP000005636">
    <property type="component" value="Chromosome"/>
</dbReference>
<keyword evidence="2" id="KW-1185">Reference proteome</keyword>
<dbReference type="EMBL" id="CP003125">
    <property type="protein sequence ID" value="AEV19304.1"/>
    <property type="molecule type" value="Genomic_DNA"/>
</dbReference>
<sequence length="60" mass="7210">MFFTGFQLLKICSFVLMKKYRVINSMDIAMLLNINSYWGRGTYRNKKRLLRMRNIKVTSV</sequence>
<organism evidence="1 2">
    <name type="scientific">Geobacillus thermoleovorans CCB_US3_UF5</name>
    <dbReference type="NCBI Taxonomy" id="1111068"/>
    <lineage>
        <taxon>Bacteria</taxon>
        <taxon>Bacillati</taxon>
        <taxon>Bacillota</taxon>
        <taxon>Bacilli</taxon>
        <taxon>Bacillales</taxon>
        <taxon>Anoxybacillaceae</taxon>
        <taxon>Geobacillus</taxon>
        <taxon>Geobacillus thermoleovorans group</taxon>
    </lineage>
</organism>
<reference evidence="1 2" key="1">
    <citation type="submission" date="2011-11" db="EMBL/GenBank/DDBJ databases">
        <title>Complete genome sequence of thermophilic Geobacillus thermoleovorans CCB_US3_UF5.</title>
        <authorList>
            <person name="Muhd Sakaff M.K.L."/>
            <person name="Abdul Rahman A.Y."/>
            <person name="Saito J.A."/>
            <person name="Hou S."/>
            <person name="Alam M."/>
        </authorList>
    </citation>
    <scope>NUCLEOTIDE SEQUENCE [LARGE SCALE GENOMIC DNA]</scope>
    <source>
        <strain evidence="1 2">CCB_US3_UF5</strain>
    </source>
</reference>
<evidence type="ECO:0000313" key="2">
    <source>
        <dbReference type="Proteomes" id="UP000005636"/>
    </source>
</evidence>
<evidence type="ECO:0000313" key="1">
    <source>
        <dbReference type="EMBL" id="AEV19304.1"/>
    </source>
</evidence>
<name>A0ABN4A0Z2_GEOTH</name>
<gene>
    <name evidence="1" type="ORF">GTCCBUS3UF5_19960</name>
</gene>